<reference evidence="1 2" key="1">
    <citation type="submission" date="2019-04" db="EMBL/GenBank/DDBJ databases">
        <authorList>
            <consortium name="DOE Joint Genome Institute"/>
            <person name="Mondo S."/>
            <person name="Kjaerbolling I."/>
            <person name="Vesth T."/>
            <person name="Frisvad J.C."/>
            <person name="Nybo J.L."/>
            <person name="Theobald S."/>
            <person name="Kildgaard S."/>
            <person name="Isbrandt T."/>
            <person name="Kuo A."/>
            <person name="Sato A."/>
            <person name="Lyhne E.K."/>
            <person name="Kogle M.E."/>
            <person name="Wiebenga A."/>
            <person name="Kun R.S."/>
            <person name="Lubbers R.J."/>
            <person name="Makela M.R."/>
            <person name="Barry K."/>
            <person name="Chovatia M."/>
            <person name="Clum A."/>
            <person name="Daum C."/>
            <person name="Haridas S."/>
            <person name="He G."/>
            <person name="LaButti K."/>
            <person name="Lipzen A."/>
            <person name="Riley R."/>
            <person name="Salamov A."/>
            <person name="Simmons B.A."/>
            <person name="Magnuson J.K."/>
            <person name="Henrissat B."/>
            <person name="Mortensen U.H."/>
            <person name="Larsen T.O."/>
            <person name="Devries R.P."/>
            <person name="Grigoriev I.V."/>
            <person name="Machida M."/>
            <person name="Baker S.E."/>
            <person name="Andersen M.R."/>
            <person name="Cantor M.N."/>
            <person name="Hua S.X."/>
        </authorList>
    </citation>
    <scope>NUCLEOTIDE SEQUENCE [LARGE SCALE GENOMIC DNA]</scope>
    <source>
        <strain evidence="1 2">CBS 119388</strain>
    </source>
</reference>
<evidence type="ECO:0000313" key="1">
    <source>
        <dbReference type="EMBL" id="KAE8397989.1"/>
    </source>
</evidence>
<proteinExistence type="predicted"/>
<dbReference type="AlphaFoldDB" id="A0A5N7CVJ2"/>
<dbReference type="RefSeq" id="XP_031935308.1">
    <property type="nucleotide sequence ID" value="XM_032083674.1"/>
</dbReference>
<evidence type="ECO:0000313" key="2">
    <source>
        <dbReference type="Proteomes" id="UP000325579"/>
    </source>
</evidence>
<dbReference type="EMBL" id="ML736871">
    <property type="protein sequence ID" value="KAE8397989.1"/>
    <property type="molecule type" value="Genomic_DNA"/>
</dbReference>
<accession>A0A5N7CVJ2</accession>
<dbReference type="GeneID" id="43668365"/>
<protein>
    <submittedName>
        <fullName evidence="1">Uncharacterized protein</fullName>
    </submittedName>
</protein>
<keyword evidence="2" id="KW-1185">Reference proteome</keyword>
<sequence>MAGCFWDGITIRVIRSTGPIILAINEDGPTCRAQHRIVLRPFNRGSTFVSETFSPFTGRDCHYRGTR</sequence>
<organism evidence="1 2">
    <name type="scientific">Aspergillus pseudonomiae</name>
    <dbReference type="NCBI Taxonomy" id="1506151"/>
    <lineage>
        <taxon>Eukaryota</taxon>
        <taxon>Fungi</taxon>
        <taxon>Dikarya</taxon>
        <taxon>Ascomycota</taxon>
        <taxon>Pezizomycotina</taxon>
        <taxon>Eurotiomycetes</taxon>
        <taxon>Eurotiomycetidae</taxon>
        <taxon>Eurotiales</taxon>
        <taxon>Aspergillaceae</taxon>
        <taxon>Aspergillus</taxon>
        <taxon>Aspergillus subgen. Circumdati</taxon>
    </lineage>
</organism>
<dbReference type="Proteomes" id="UP000325579">
    <property type="component" value="Unassembled WGS sequence"/>
</dbReference>
<gene>
    <name evidence="1" type="ORF">BDV37DRAFT_264449</name>
</gene>
<name>A0A5N7CVJ2_9EURO</name>